<feature type="region of interest" description="Disordered" evidence="1">
    <location>
        <begin position="113"/>
        <end position="137"/>
    </location>
</feature>
<feature type="compositionally biased region" description="Polar residues" evidence="1">
    <location>
        <begin position="1"/>
        <end position="10"/>
    </location>
</feature>
<organism evidence="2 3">
    <name type="scientific">Streptomyces nogalater</name>
    <dbReference type="NCBI Taxonomy" id="38314"/>
    <lineage>
        <taxon>Bacteria</taxon>
        <taxon>Bacillati</taxon>
        <taxon>Actinomycetota</taxon>
        <taxon>Actinomycetes</taxon>
        <taxon>Kitasatosporales</taxon>
        <taxon>Streptomycetaceae</taxon>
        <taxon>Streptomyces</taxon>
    </lineage>
</organism>
<name>A0ABW0WHP6_STRNO</name>
<dbReference type="EMBL" id="JBHSOE010000021">
    <property type="protein sequence ID" value="MFC5656852.1"/>
    <property type="molecule type" value="Genomic_DNA"/>
</dbReference>
<accession>A0ABW0WHP6</accession>
<keyword evidence="3" id="KW-1185">Reference proteome</keyword>
<feature type="region of interest" description="Disordered" evidence="1">
    <location>
        <begin position="1"/>
        <end position="50"/>
    </location>
</feature>
<gene>
    <name evidence="2" type="ORF">ACFP3J_15335</name>
</gene>
<comment type="caution">
    <text evidence="2">The sequence shown here is derived from an EMBL/GenBank/DDBJ whole genome shotgun (WGS) entry which is preliminary data.</text>
</comment>
<evidence type="ECO:0000313" key="3">
    <source>
        <dbReference type="Proteomes" id="UP001596065"/>
    </source>
</evidence>
<dbReference type="RefSeq" id="WP_344349887.1">
    <property type="nucleotide sequence ID" value="NZ_BAAASM010000032.1"/>
</dbReference>
<evidence type="ECO:0000256" key="1">
    <source>
        <dbReference type="SAM" id="MobiDB-lite"/>
    </source>
</evidence>
<proteinExistence type="predicted"/>
<sequence length="137" mass="14210">MPQSVGTRLNQLAVPGGGGAAGGRLTSSTAEKQAAANAIERDIEGDTREAGAWADGETNAVVKAFGAKDGDGWLTSKAVHTMHKTWGEQVKNLLTLLSMDKAALRAADTTLTGTDAGVGAQARRPSVLDQYSQPPRH</sequence>
<dbReference type="Proteomes" id="UP001596065">
    <property type="component" value="Unassembled WGS sequence"/>
</dbReference>
<protein>
    <submittedName>
        <fullName evidence="2">Uncharacterized protein</fullName>
    </submittedName>
</protein>
<evidence type="ECO:0000313" key="2">
    <source>
        <dbReference type="EMBL" id="MFC5656852.1"/>
    </source>
</evidence>
<reference evidence="3" key="1">
    <citation type="journal article" date="2019" name="Int. J. Syst. Evol. Microbiol.">
        <title>The Global Catalogue of Microorganisms (GCM) 10K type strain sequencing project: providing services to taxonomists for standard genome sequencing and annotation.</title>
        <authorList>
            <consortium name="The Broad Institute Genomics Platform"/>
            <consortium name="The Broad Institute Genome Sequencing Center for Infectious Disease"/>
            <person name="Wu L."/>
            <person name="Ma J."/>
        </authorList>
    </citation>
    <scope>NUCLEOTIDE SEQUENCE [LARGE SCALE GENOMIC DNA]</scope>
    <source>
        <strain evidence="3">KCTC 5701</strain>
    </source>
</reference>
<feature type="compositionally biased region" description="Basic and acidic residues" evidence="1">
    <location>
        <begin position="39"/>
        <end position="49"/>
    </location>
</feature>